<accession>A0A1Y2B5I0</accession>
<dbReference type="AlphaFoldDB" id="A0A1Y2B5I0"/>
<dbReference type="Proteomes" id="UP000193642">
    <property type="component" value="Unassembled WGS sequence"/>
</dbReference>
<dbReference type="SUPFAM" id="SSF56349">
    <property type="entry name" value="DNA breaking-rejoining enzymes"/>
    <property type="match status" value="1"/>
</dbReference>
<comment type="caution">
    <text evidence="1">The sequence shown here is derived from an EMBL/GenBank/DDBJ whole genome shotgun (WGS) entry which is preliminary data.</text>
</comment>
<name>A0A1Y2B5I0_9FUNG</name>
<reference evidence="1 2" key="1">
    <citation type="submission" date="2016-07" db="EMBL/GenBank/DDBJ databases">
        <title>Pervasive Adenine N6-methylation of Active Genes in Fungi.</title>
        <authorList>
            <consortium name="DOE Joint Genome Institute"/>
            <person name="Mondo S.J."/>
            <person name="Dannebaum R.O."/>
            <person name="Kuo R.C."/>
            <person name="Labutti K."/>
            <person name="Haridas S."/>
            <person name="Kuo A."/>
            <person name="Salamov A."/>
            <person name="Ahrendt S.R."/>
            <person name="Lipzen A."/>
            <person name="Sullivan W."/>
            <person name="Andreopoulos W.B."/>
            <person name="Clum A."/>
            <person name="Lindquist E."/>
            <person name="Daum C."/>
            <person name="Ramamoorthy G.K."/>
            <person name="Gryganskyi A."/>
            <person name="Culley D."/>
            <person name="Magnuson J.K."/>
            <person name="James T.Y."/>
            <person name="O'Malley M.A."/>
            <person name="Stajich J.E."/>
            <person name="Spatafora J.W."/>
            <person name="Visel A."/>
            <person name="Grigoriev I.V."/>
        </authorList>
    </citation>
    <scope>NUCLEOTIDE SEQUENCE [LARGE SCALE GENOMIC DNA]</scope>
    <source>
        <strain evidence="1 2">JEL800</strain>
    </source>
</reference>
<evidence type="ECO:0000313" key="1">
    <source>
        <dbReference type="EMBL" id="ORY30092.1"/>
    </source>
</evidence>
<evidence type="ECO:0000313" key="2">
    <source>
        <dbReference type="Proteomes" id="UP000193642"/>
    </source>
</evidence>
<dbReference type="OrthoDB" id="2151989at2759"/>
<dbReference type="EMBL" id="MCGO01000084">
    <property type="protein sequence ID" value="ORY30092.1"/>
    <property type="molecule type" value="Genomic_DNA"/>
</dbReference>
<keyword evidence="2" id="KW-1185">Reference proteome</keyword>
<dbReference type="InterPro" id="IPR011010">
    <property type="entry name" value="DNA_brk_join_enz"/>
</dbReference>
<gene>
    <name evidence="1" type="ORF">BCR33DRAFT_792720</name>
</gene>
<evidence type="ECO:0008006" key="3">
    <source>
        <dbReference type="Google" id="ProtNLM"/>
    </source>
</evidence>
<proteinExistence type="predicted"/>
<protein>
    <recommendedName>
        <fullName evidence="3">Tyr recombinase domain-containing protein</fullName>
    </recommendedName>
</protein>
<sequence>MAVNEDYISARRKELEDVILPQSKKIDAETRQLGSFLVSRTLLPAISPVMATPMDVESYLIHKDRNGNTQFHFNCPRAGTERVGKRINPLCDPLICKIRASPKSIKVVISSLKSGLADLGLTTPWDPWTGAGNPVDSKLIRRHLQKLEDEASDAGVAPLQAPPLFLDQVSELKALVLSKVANTSLTVWRRLYWRQFWLFLLTVGHSGCRPGDLARMRTLSFVWLPNRSGVRCTLYRGKTSTSASNKPFIIKDAEWLKALFLFKRDCAWAGVPLTEGCPFIFRRISTVACLPDRMRAADAVLEFQNLLRTLGSFEGQTLYGFRVGNAIMTSLDTSNIEAVRIAGGWKSRESAERYSQFAAVVANAVNPEAPTSSVALWFAQRSEYAYFAPN</sequence>
<dbReference type="GO" id="GO:0003677">
    <property type="term" value="F:DNA binding"/>
    <property type="evidence" value="ECO:0007669"/>
    <property type="project" value="InterPro"/>
</dbReference>
<organism evidence="1 2">
    <name type="scientific">Rhizoclosmatium globosum</name>
    <dbReference type="NCBI Taxonomy" id="329046"/>
    <lineage>
        <taxon>Eukaryota</taxon>
        <taxon>Fungi</taxon>
        <taxon>Fungi incertae sedis</taxon>
        <taxon>Chytridiomycota</taxon>
        <taxon>Chytridiomycota incertae sedis</taxon>
        <taxon>Chytridiomycetes</taxon>
        <taxon>Chytridiales</taxon>
        <taxon>Chytriomycetaceae</taxon>
        <taxon>Rhizoclosmatium</taxon>
    </lineage>
</organism>